<organism evidence="2">
    <name type="scientific">Meiothermus ruber</name>
    <dbReference type="NCBI Taxonomy" id="277"/>
    <lineage>
        <taxon>Bacteria</taxon>
        <taxon>Thermotogati</taxon>
        <taxon>Deinococcota</taxon>
        <taxon>Deinococci</taxon>
        <taxon>Thermales</taxon>
        <taxon>Thermaceae</taxon>
        <taxon>Meiothermus</taxon>
    </lineage>
</organism>
<dbReference type="Gene3D" id="3.30.720.110">
    <property type="match status" value="1"/>
</dbReference>
<sequence>MFKIVPNLWFDKEAEEAARFYCDAIPGSRINSLVVLRDTPSGDCDLVSFELAGQPFMAISAGPFFKLNPSTSFILSFNPSQGRTQADLEALWNKLLPGGSVLMPLQAYPFAPLYGWIQDRYGLSWQLILSDPGGEARPFITPALLFVGEVCGKAEEAQDFYTSVFPNARRGATMRYPAGMAPEREGTLMYSEFMLAGQWFAAMDSAYPHNFAFNEAISFMIYCDTQAEIDHYWTKLSAVPEAEQCGWLKDRYGLSWQVVPRALEQMLQDPDPERVNRVNQAVLQMKKLDLAELQKAYA</sequence>
<dbReference type="RefSeq" id="WP_409656048.1">
    <property type="nucleotide sequence ID" value="NZ_JBKBUW010000020.1"/>
</dbReference>
<dbReference type="AlphaFoldDB" id="A0A7C3DMN4"/>
<dbReference type="SUPFAM" id="SSF54593">
    <property type="entry name" value="Glyoxalase/Bleomycin resistance protein/Dihydroxybiphenyl dioxygenase"/>
    <property type="match status" value="2"/>
</dbReference>
<comment type="caution">
    <text evidence="2">The sequence shown here is derived from an EMBL/GenBank/DDBJ whole genome shotgun (WGS) entry which is preliminary data.</text>
</comment>
<protein>
    <submittedName>
        <fullName evidence="2">VOC family protein</fullName>
    </submittedName>
</protein>
<feature type="domain" description="PhnB-like" evidence="1">
    <location>
        <begin position="3"/>
        <end position="128"/>
    </location>
</feature>
<dbReference type="Gene3D" id="3.10.180.10">
    <property type="entry name" value="2,3-Dihydroxybiphenyl 1,2-Dioxygenase, domain 1"/>
    <property type="match status" value="1"/>
</dbReference>
<accession>A0A7C3DMN4</accession>
<proteinExistence type="predicted"/>
<dbReference type="PANTHER" id="PTHR33990">
    <property type="entry name" value="PROTEIN YJDN-RELATED"/>
    <property type="match status" value="1"/>
</dbReference>
<gene>
    <name evidence="2" type="ORF">ENS82_02565</name>
</gene>
<dbReference type="InterPro" id="IPR028973">
    <property type="entry name" value="PhnB-like"/>
</dbReference>
<feature type="domain" description="PhnB-like" evidence="1">
    <location>
        <begin position="140"/>
        <end position="259"/>
    </location>
</feature>
<dbReference type="InterPro" id="IPR029068">
    <property type="entry name" value="Glyas_Bleomycin-R_OHBP_Dase"/>
</dbReference>
<dbReference type="Gene3D" id="3.30.720.100">
    <property type="match status" value="1"/>
</dbReference>
<name>A0A7C3DMN4_MEIRU</name>
<dbReference type="EMBL" id="DSWI01000009">
    <property type="protein sequence ID" value="HFG19588.1"/>
    <property type="molecule type" value="Genomic_DNA"/>
</dbReference>
<dbReference type="Pfam" id="PF06983">
    <property type="entry name" value="3-dmu-9_3-mt"/>
    <property type="match status" value="2"/>
</dbReference>
<evidence type="ECO:0000313" key="2">
    <source>
        <dbReference type="EMBL" id="HFG19588.1"/>
    </source>
</evidence>
<reference evidence="2" key="1">
    <citation type="journal article" date="2020" name="mSystems">
        <title>Genome- and Community-Level Interaction Insights into Carbon Utilization and Element Cycling Functions of Hydrothermarchaeota in Hydrothermal Sediment.</title>
        <authorList>
            <person name="Zhou Z."/>
            <person name="Liu Y."/>
            <person name="Xu W."/>
            <person name="Pan J."/>
            <person name="Luo Z.H."/>
            <person name="Li M."/>
        </authorList>
    </citation>
    <scope>NUCLEOTIDE SEQUENCE [LARGE SCALE GENOMIC DNA]</scope>
    <source>
        <strain evidence="2">SpSt-524</strain>
    </source>
</reference>
<dbReference type="CDD" id="cd06588">
    <property type="entry name" value="PhnB_like"/>
    <property type="match status" value="2"/>
</dbReference>
<evidence type="ECO:0000259" key="1">
    <source>
        <dbReference type="Pfam" id="PF06983"/>
    </source>
</evidence>